<sequence>AVNFDGGNPDADPTQERVELWFIEQKTQETPEAVAWSLSSPADVGGRQIPCRQITELCEWAMRNEYRGASCGYTGPPVAKEDGTPTNDPSLDQCGGRLSDCKLRFGDHGELPFGGFPGSSLIQR</sequence>
<dbReference type="InterPro" id="IPR006487">
    <property type="entry name" value="Phage_lambda_L"/>
</dbReference>
<comment type="caution">
    <text evidence="1">The sequence shown here is derived from an EMBL/GenBank/DDBJ whole genome shotgun (WGS) entry which is preliminary data.</text>
</comment>
<dbReference type="NCBIfam" id="TIGR01600">
    <property type="entry name" value="phage_tail_L"/>
    <property type="match status" value="1"/>
</dbReference>
<protein>
    <submittedName>
        <fullName evidence="1">Phage minor tail protein L</fullName>
    </submittedName>
</protein>
<dbReference type="Proteomes" id="UP000215999">
    <property type="component" value="Unassembled WGS sequence"/>
</dbReference>
<name>A0ABX4FQS6_9GAMM</name>
<organism evidence="1 2">
    <name type="scientific">Photobacterium sanguinicancri</name>
    <dbReference type="NCBI Taxonomy" id="875932"/>
    <lineage>
        <taxon>Bacteria</taxon>
        <taxon>Pseudomonadati</taxon>
        <taxon>Pseudomonadota</taxon>
        <taxon>Gammaproteobacteria</taxon>
        <taxon>Vibrionales</taxon>
        <taxon>Vibrionaceae</taxon>
        <taxon>Photobacterium</taxon>
    </lineage>
</organism>
<accession>A0ABX4FQS6</accession>
<proteinExistence type="predicted"/>
<dbReference type="Pfam" id="PF05100">
    <property type="entry name" value="Phage_tail_L"/>
    <property type="match status" value="1"/>
</dbReference>
<dbReference type="RefSeq" id="WP_094959028.1">
    <property type="nucleotide sequence ID" value="NZ_NOIF01000414.1"/>
</dbReference>
<reference evidence="1 2" key="1">
    <citation type="journal article" date="2016" name="Antonie Van Leeuwenhoek">
        <title>Photobacterium sanguinicancri sp. nov. isolated from marine animals.</title>
        <authorList>
            <person name="Gomez-Gil B."/>
            <person name="Roque A."/>
            <person name="Rotllant G."/>
            <person name="Romalde J.L."/>
            <person name="Doce A."/>
            <person name="Eggermont M."/>
            <person name="Defoirdt T."/>
        </authorList>
    </citation>
    <scope>NUCLEOTIDE SEQUENCE [LARGE SCALE GENOMIC DNA]</scope>
    <source>
        <strain evidence="1 2">CAIM 1827</strain>
    </source>
</reference>
<gene>
    <name evidence="1" type="ORF">ASV53_24345</name>
</gene>
<evidence type="ECO:0000313" key="1">
    <source>
        <dbReference type="EMBL" id="OZS41324.1"/>
    </source>
</evidence>
<evidence type="ECO:0000313" key="2">
    <source>
        <dbReference type="Proteomes" id="UP000215999"/>
    </source>
</evidence>
<keyword evidence="2" id="KW-1185">Reference proteome</keyword>
<dbReference type="EMBL" id="NOIF01000414">
    <property type="protein sequence ID" value="OZS41324.1"/>
    <property type="molecule type" value="Genomic_DNA"/>
</dbReference>
<feature type="non-terminal residue" evidence="1">
    <location>
        <position position="1"/>
    </location>
</feature>